<sequence length="311" mass="33764">MKLSIPATLKEEQVELERPEATSAAPETKGVASLSEADTVSTSSDSSQHNEDQVVLDPLESSDTESAQGFETASAKSEDPIEDADQLPASSPASPAILPKPSFSTNEDFLPNFIPTDAKKGAPMAPPTSSDKAEKIPPALEPLIRVLRELRDEGMERPLRSYIGLKLMEKDPQVYKKAGVTRFSQYITMAESLGIIRMGGTGGVGGTEWIKLALPEIPSKLPEVPPKLPEIPPEFRPLAQVLREAQDEGMERPLRSYIGEKLAKRFPGLYKTAGVTRFSQYISIAESSGMVEMGGKGGADWIKLRGIWRTS</sequence>
<proteinExistence type="predicted"/>
<evidence type="ECO:0000313" key="3">
    <source>
        <dbReference type="Proteomes" id="UP001140091"/>
    </source>
</evidence>
<dbReference type="EMBL" id="JANBPK010000887">
    <property type="protein sequence ID" value="KAJ2929215.1"/>
    <property type="molecule type" value="Genomic_DNA"/>
</dbReference>
<keyword evidence="3" id="KW-1185">Reference proteome</keyword>
<dbReference type="AlphaFoldDB" id="A0A9W8JE49"/>
<protein>
    <submittedName>
        <fullName evidence="2">Uncharacterized protein</fullName>
    </submittedName>
</protein>
<dbReference type="OrthoDB" id="2990415at2759"/>
<gene>
    <name evidence="2" type="ORF">H1R20_g7893</name>
</gene>
<feature type="compositionally biased region" description="Basic and acidic residues" evidence="1">
    <location>
        <begin position="9"/>
        <end position="20"/>
    </location>
</feature>
<evidence type="ECO:0000313" key="2">
    <source>
        <dbReference type="EMBL" id="KAJ2929215.1"/>
    </source>
</evidence>
<feature type="compositionally biased region" description="Polar residues" evidence="1">
    <location>
        <begin position="64"/>
        <end position="75"/>
    </location>
</feature>
<reference evidence="2" key="1">
    <citation type="submission" date="2022-06" db="EMBL/GenBank/DDBJ databases">
        <title>Genome Sequence of Candolleomyces eurysporus.</title>
        <authorList>
            <person name="Buettner E."/>
        </authorList>
    </citation>
    <scope>NUCLEOTIDE SEQUENCE</scope>
    <source>
        <strain evidence="2">VTCC 930004</strain>
    </source>
</reference>
<dbReference type="Proteomes" id="UP001140091">
    <property type="component" value="Unassembled WGS sequence"/>
</dbReference>
<feature type="non-terminal residue" evidence="2">
    <location>
        <position position="1"/>
    </location>
</feature>
<comment type="caution">
    <text evidence="2">The sequence shown here is derived from an EMBL/GenBank/DDBJ whole genome shotgun (WGS) entry which is preliminary data.</text>
</comment>
<accession>A0A9W8JE49</accession>
<name>A0A9W8JE49_9AGAR</name>
<evidence type="ECO:0000256" key="1">
    <source>
        <dbReference type="SAM" id="MobiDB-lite"/>
    </source>
</evidence>
<feature type="region of interest" description="Disordered" evidence="1">
    <location>
        <begin position="1"/>
        <end position="135"/>
    </location>
</feature>
<feature type="compositionally biased region" description="Polar residues" evidence="1">
    <location>
        <begin position="36"/>
        <end position="47"/>
    </location>
</feature>
<organism evidence="2 3">
    <name type="scientific">Candolleomyces eurysporus</name>
    <dbReference type="NCBI Taxonomy" id="2828524"/>
    <lineage>
        <taxon>Eukaryota</taxon>
        <taxon>Fungi</taxon>
        <taxon>Dikarya</taxon>
        <taxon>Basidiomycota</taxon>
        <taxon>Agaricomycotina</taxon>
        <taxon>Agaricomycetes</taxon>
        <taxon>Agaricomycetidae</taxon>
        <taxon>Agaricales</taxon>
        <taxon>Agaricineae</taxon>
        <taxon>Psathyrellaceae</taxon>
        <taxon>Candolleomyces</taxon>
    </lineage>
</organism>